<keyword evidence="8" id="KW-1185">Reference proteome</keyword>
<dbReference type="AlphaFoldDB" id="A0A420I3S9"/>
<keyword evidence="4 6" id="KW-0472">Membrane</keyword>
<comment type="caution">
    <text evidence="7">The sequence shown here is derived from an EMBL/GenBank/DDBJ whole genome shotgun (WGS) entry which is preliminary data.</text>
</comment>
<dbReference type="GO" id="GO:0007096">
    <property type="term" value="P:regulation of exit from mitosis"/>
    <property type="evidence" value="ECO:0007669"/>
    <property type="project" value="TreeGrafter"/>
</dbReference>
<evidence type="ECO:0000256" key="4">
    <source>
        <dbReference type="ARBA" id="ARBA00023136"/>
    </source>
</evidence>
<feature type="compositionally biased region" description="Polar residues" evidence="5">
    <location>
        <begin position="365"/>
        <end position="374"/>
    </location>
</feature>
<dbReference type="EMBL" id="MCFK01001984">
    <property type="protein sequence ID" value="RKF64304.1"/>
    <property type="molecule type" value="Genomic_DNA"/>
</dbReference>
<accession>A0A420I3S9</accession>
<evidence type="ECO:0000256" key="2">
    <source>
        <dbReference type="ARBA" id="ARBA00022692"/>
    </source>
</evidence>
<feature type="transmembrane region" description="Helical" evidence="6">
    <location>
        <begin position="80"/>
        <end position="102"/>
    </location>
</feature>
<evidence type="ECO:0000256" key="6">
    <source>
        <dbReference type="SAM" id="Phobius"/>
    </source>
</evidence>
<name>A0A420I3S9_9PEZI</name>
<organism evidence="7 8">
    <name type="scientific">Erysiphe neolycopersici</name>
    <dbReference type="NCBI Taxonomy" id="212602"/>
    <lineage>
        <taxon>Eukaryota</taxon>
        <taxon>Fungi</taxon>
        <taxon>Dikarya</taxon>
        <taxon>Ascomycota</taxon>
        <taxon>Pezizomycotina</taxon>
        <taxon>Leotiomycetes</taxon>
        <taxon>Erysiphales</taxon>
        <taxon>Erysiphaceae</taxon>
        <taxon>Erysiphe</taxon>
    </lineage>
</organism>
<dbReference type="Pfam" id="PF10332">
    <property type="entry name" value="DUF2418"/>
    <property type="match status" value="1"/>
</dbReference>
<evidence type="ECO:0000256" key="3">
    <source>
        <dbReference type="ARBA" id="ARBA00022989"/>
    </source>
</evidence>
<dbReference type="GO" id="GO:0043007">
    <property type="term" value="P:maintenance of rDNA"/>
    <property type="evidence" value="ECO:0007669"/>
    <property type="project" value="TreeGrafter"/>
</dbReference>
<feature type="region of interest" description="Disordered" evidence="5">
    <location>
        <begin position="356"/>
        <end position="377"/>
    </location>
</feature>
<dbReference type="STRING" id="212602.A0A420I3S9"/>
<evidence type="ECO:0000313" key="7">
    <source>
        <dbReference type="EMBL" id="RKF64304.1"/>
    </source>
</evidence>
<protein>
    <submittedName>
        <fullName evidence="7">Putative duf2418 domain containing protein</fullName>
    </submittedName>
</protein>
<sequence length="395" mass="45370">MPNILNGRLPHPLISYCLQVLNDQLKYLEKHVVCYWDTPKNGNIAALTSHFLYLFARANLKSSKESQNHVFAIKPAKSKLINYTALFIINMLSAFSILNAIYTFSRIKQYGINNKSIYNTKATWSAQHVKLKSLPKSPWRPCNFSNLFRKPRTESRTDQGSLHGTCEIVIWDPILLCLRIFCLFSPGHVLIYSLFYPGNAPETQPGLDIVKVIFLQLLMSIQLYLLETHFNQRAKDLSIINANVMNEYNVKYVYPRLNTIVRDFGTQCAYMIANNDPFLNEDNIISTSSFKYQKSATISHYLDYDNISTLTYQSPTVTKPSSSNVEAVSSCKIQSPFKNQIVQQNITDIPDYSSTDILSPHLNHDQPTNPTNSYEQDRKNFLSRRKYERGPSFFL</sequence>
<gene>
    <name evidence="7" type="ORF">OnM2_019087</name>
</gene>
<keyword evidence="2 6" id="KW-0812">Transmembrane</keyword>
<dbReference type="PANTHER" id="PTHR28293">
    <property type="entry name" value="NUCLEAR RIM PROTEIN 1"/>
    <property type="match status" value="1"/>
</dbReference>
<comment type="subcellular location">
    <subcellularLocation>
        <location evidence="1">Endomembrane system</location>
        <topology evidence="1">Multi-pass membrane protein</topology>
    </subcellularLocation>
</comment>
<dbReference type="OrthoDB" id="3363151at2759"/>
<evidence type="ECO:0000256" key="1">
    <source>
        <dbReference type="ARBA" id="ARBA00004127"/>
    </source>
</evidence>
<evidence type="ECO:0000256" key="5">
    <source>
        <dbReference type="SAM" id="MobiDB-lite"/>
    </source>
</evidence>
<reference evidence="7 8" key="1">
    <citation type="journal article" date="2018" name="BMC Genomics">
        <title>Comparative genome analyses reveal sequence features reflecting distinct modes of host-adaptation between dicot and monocot powdery mildew.</title>
        <authorList>
            <person name="Wu Y."/>
            <person name="Ma X."/>
            <person name="Pan Z."/>
            <person name="Kale S.D."/>
            <person name="Song Y."/>
            <person name="King H."/>
            <person name="Zhang Q."/>
            <person name="Presley C."/>
            <person name="Deng X."/>
            <person name="Wei C.I."/>
            <person name="Xiao S."/>
        </authorList>
    </citation>
    <scope>NUCLEOTIDE SEQUENCE [LARGE SCALE GENOMIC DNA]</scope>
    <source>
        <strain evidence="7">UMSG2</strain>
    </source>
</reference>
<proteinExistence type="predicted"/>
<keyword evidence="3 6" id="KW-1133">Transmembrane helix</keyword>
<evidence type="ECO:0000313" key="8">
    <source>
        <dbReference type="Proteomes" id="UP000286134"/>
    </source>
</evidence>
<dbReference type="GO" id="GO:0012505">
    <property type="term" value="C:endomembrane system"/>
    <property type="evidence" value="ECO:0007669"/>
    <property type="project" value="UniProtKB-SubCell"/>
</dbReference>
<dbReference type="InterPro" id="IPR018819">
    <property type="entry name" value="Nur1/Mug154"/>
</dbReference>
<dbReference type="PANTHER" id="PTHR28293:SF1">
    <property type="entry name" value="NUCLEAR RIM PROTEIN 1"/>
    <property type="match status" value="1"/>
</dbReference>
<dbReference type="Proteomes" id="UP000286134">
    <property type="component" value="Unassembled WGS sequence"/>
</dbReference>